<comment type="caution">
    <text evidence="2">The sequence shown here is derived from an EMBL/GenBank/DDBJ whole genome shotgun (WGS) entry which is preliminary data.</text>
</comment>
<dbReference type="InterPro" id="IPR027417">
    <property type="entry name" value="P-loop_NTPase"/>
</dbReference>
<keyword evidence="2" id="KW-0067">ATP-binding</keyword>
<dbReference type="PANTHER" id="PTHR32039">
    <property type="entry name" value="MAGNESIUM-CHELATASE SUBUNIT CHLI"/>
    <property type="match status" value="1"/>
</dbReference>
<gene>
    <name evidence="2" type="ORF">ACFFRE_13035</name>
</gene>
<dbReference type="InterPro" id="IPR045006">
    <property type="entry name" value="CHLI-like"/>
</dbReference>
<dbReference type="GO" id="GO:0005524">
    <property type="term" value="F:ATP binding"/>
    <property type="evidence" value="ECO:0007669"/>
    <property type="project" value="UniProtKB-KW"/>
</dbReference>
<evidence type="ECO:0000313" key="3">
    <source>
        <dbReference type="Proteomes" id="UP001589788"/>
    </source>
</evidence>
<accession>A0ABV6C6V6</accession>
<dbReference type="Gene3D" id="3.40.50.300">
    <property type="entry name" value="P-loop containing nucleotide triphosphate hydrolases"/>
    <property type="match status" value="1"/>
</dbReference>
<sequence>MSSPASTPGAAPSASSPSRYPLSALVGQEELRLALLLCALDPAIGGVLVRGDKGSGKTTAARALAGLLPGAAPFVELPVGAGEDRLVGTVDLRGLLHDGRPRFVPGLLQQAHGGVLYVDEVNLLPDHLVDVLLDVAASGVNVVERDGVSHRHPARFVLVGSMNPEEGELRPQFLDRFGLVVNVAAPEDPAARAEAVERRLAFDADPAGFAARWQAEEGALARRLQAA</sequence>
<name>A0ABV6C6V6_9ACTN</name>
<organism evidence="2 3">
    <name type="scientific">Aciditerrimonas ferrireducens</name>
    <dbReference type="NCBI Taxonomy" id="667306"/>
    <lineage>
        <taxon>Bacteria</taxon>
        <taxon>Bacillati</taxon>
        <taxon>Actinomycetota</taxon>
        <taxon>Acidimicrobiia</taxon>
        <taxon>Acidimicrobiales</taxon>
        <taxon>Acidimicrobiaceae</taxon>
        <taxon>Aciditerrimonas</taxon>
    </lineage>
</organism>
<dbReference type="InterPro" id="IPR011704">
    <property type="entry name" value="ATPase_dyneun-rel_AAA"/>
</dbReference>
<dbReference type="Proteomes" id="UP001589788">
    <property type="component" value="Unassembled WGS sequence"/>
</dbReference>
<evidence type="ECO:0000313" key="2">
    <source>
        <dbReference type="EMBL" id="MFC0083053.1"/>
    </source>
</evidence>
<dbReference type="SMART" id="SM00382">
    <property type="entry name" value="AAA"/>
    <property type="match status" value="1"/>
</dbReference>
<dbReference type="EMBL" id="JBHLYQ010000235">
    <property type="protein sequence ID" value="MFC0083053.1"/>
    <property type="molecule type" value="Genomic_DNA"/>
</dbReference>
<feature type="domain" description="AAA+ ATPase" evidence="1">
    <location>
        <begin position="43"/>
        <end position="187"/>
    </location>
</feature>
<dbReference type="PANTHER" id="PTHR32039:SF9">
    <property type="entry name" value="MAGNESIUM-CHELATASE SUBUNIT CHLI-2, CHLOROPLASTIC"/>
    <property type="match status" value="1"/>
</dbReference>
<evidence type="ECO:0000259" key="1">
    <source>
        <dbReference type="SMART" id="SM00382"/>
    </source>
</evidence>
<proteinExistence type="predicted"/>
<dbReference type="InterPro" id="IPR003593">
    <property type="entry name" value="AAA+_ATPase"/>
</dbReference>
<dbReference type="SUPFAM" id="SSF52540">
    <property type="entry name" value="P-loop containing nucleoside triphosphate hydrolases"/>
    <property type="match status" value="1"/>
</dbReference>
<feature type="non-terminal residue" evidence="2">
    <location>
        <position position="227"/>
    </location>
</feature>
<dbReference type="RefSeq" id="WP_377790789.1">
    <property type="nucleotide sequence ID" value="NZ_JBHLYQ010000235.1"/>
</dbReference>
<keyword evidence="3" id="KW-1185">Reference proteome</keyword>
<protein>
    <submittedName>
        <fullName evidence="2">ATP-binding protein</fullName>
    </submittedName>
</protein>
<reference evidence="2 3" key="1">
    <citation type="submission" date="2024-09" db="EMBL/GenBank/DDBJ databases">
        <authorList>
            <person name="Sun Q."/>
            <person name="Mori K."/>
        </authorList>
    </citation>
    <scope>NUCLEOTIDE SEQUENCE [LARGE SCALE GENOMIC DNA]</scope>
    <source>
        <strain evidence="2 3">JCM 15389</strain>
    </source>
</reference>
<dbReference type="Pfam" id="PF07728">
    <property type="entry name" value="AAA_5"/>
    <property type="match status" value="1"/>
</dbReference>
<dbReference type="CDD" id="cd00009">
    <property type="entry name" value="AAA"/>
    <property type="match status" value="1"/>
</dbReference>
<keyword evidence="2" id="KW-0547">Nucleotide-binding</keyword>